<keyword evidence="1" id="KW-0472">Membrane</keyword>
<keyword evidence="3" id="KW-1185">Reference proteome</keyword>
<reference evidence="2 3" key="1">
    <citation type="submission" date="2024-05" db="EMBL/GenBank/DDBJ databases">
        <authorList>
            <person name="Wallberg A."/>
        </authorList>
    </citation>
    <scope>NUCLEOTIDE SEQUENCE [LARGE SCALE GENOMIC DNA]</scope>
</reference>
<evidence type="ECO:0000313" key="3">
    <source>
        <dbReference type="Proteomes" id="UP001497623"/>
    </source>
</evidence>
<dbReference type="Proteomes" id="UP001497623">
    <property type="component" value="Unassembled WGS sequence"/>
</dbReference>
<sequence>MNNATLQAPQAFSGVAIDPTTAWTLLVVVAVLSTLVGVVFIVAIVWTCMVCSGRTDVLSHQRYSRRDEYGRRNGNRFPPTHREMVEMGHIPSTNTMLGHHHPAISQDSGKFL</sequence>
<evidence type="ECO:0000256" key="1">
    <source>
        <dbReference type="SAM" id="Phobius"/>
    </source>
</evidence>
<accession>A0AAV2PXN0</accession>
<evidence type="ECO:0000313" key="2">
    <source>
        <dbReference type="EMBL" id="CAL4065844.1"/>
    </source>
</evidence>
<comment type="caution">
    <text evidence="2">The sequence shown here is derived from an EMBL/GenBank/DDBJ whole genome shotgun (WGS) entry which is preliminary data.</text>
</comment>
<feature type="non-terminal residue" evidence="2">
    <location>
        <position position="112"/>
    </location>
</feature>
<keyword evidence="1" id="KW-0812">Transmembrane</keyword>
<dbReference type="AlphaFoldDB" id="A0AAV2PXN0"/>
<organism evidence="2 3">
    <name type="scientific">Meganyctiphanes norvegica</name>
    <name type="common">Northern krill</name>
    <name type="synonym">Thysanopoda norvegica</name>
    <dbReference type="NCBI Taxonomy" id="48144"/>
    <lineage>
        <taxon>Eukaryota</taxon>
        <taxon>Metazoa</taxon>
        <taxon>Ecdysozoa</taxon>
        <taxon>Arthropoda</taxon>
        <taxon>Crustacea</taxon>
        <taxon>Multicrustacea</taxon>
        <taxon>Malacostraca</taxon>
        <taxon>Eumalacostraca</taxon>
        <taxon>Eucarida</taxon>
        <taxon>Euphausiacea</taxon>
        <taxon>Euphausiidae</taxon>
        <taxon>Meganyctiphanes</taxon>
    </lineage>
</organism>
<protein>
    <submittedName>
        <fullName evidence="2">Uncharacterized protein</fullName>
    </submittedName>
</protein>
<keyword evidence="1" id="KW-1133">Transmembrane helix</keyword>
<proteinExistence type="predicted"/>
<name>A0AAV2PXN0_MEGNR</name>
<dbReference type="EMBL" id="CAXKWB010001927">
    <property type="protein sequence ID" value="CAL4065844.1"/>
    <property type="molecule type" value="Genomic_DNA"/>
</dbReference>
<feature type="transmembrane region" description="Helical" evidence="1">
    <location>
        <begin position="22"/>
        <end position="46"/>
    </location>
</feature>
<gene>
    <name evidence="2" type="ORF">MNOR_LOCUS5103</name>
</gene>